<dbReference type="Proteomes" id="UP001396334">
    <property type="component" value="Unassembled WGS sequence"/>
</dbReference>
<protein>
    <submittedName>
        <fullName evidence="1">Uncharacterized protein</fullName>
    </submittedName>
</protein>
<organism evidence="1 2">
    <name type="scientific">Hibiscus sabdariffa</name>
    <name type="common">roselle</name>
    <dbReference type="NCBI Taxonomy" id="183260"/>
    <lineage>
        <taxon>Eukaryota</taxon>
        <taxon>Viridiplantae</taxon>
        <taxon>Streptophyta</taxon>
        <taxon>Embryophyta</taxon>
        <taxon>Tracheophyta</taxon>
        <taxon>Spermatophyta</taxon>
        <taxon>Magnoliopsida</taxon>
        <taxon>eudicotyledons</taxon>
        <taxon>Gunneridae</taxon>
        <taxon>Pentapetalae</taxon>
        <taxon>rosids</taxon>
        <taxon>malvids</taxon>
        <taxon>Malvales</taxon>
        <taxon>Malvaceae</taxon>
        <taxon>Malvoideae</taxon>
        <taxon>Hibiscus</taxon>
    </lineage>
</organism>
<dbReference type="EMBL" id="JBBPBN010000018">
    <property type="protein sequence ID" value="KAK9018656.1"/>
    <property type="molecule type" value="Genomic_DNA"/>
</dbReference>
<name>A0ABR2S0B0_9ROSI</name>
<evidence type="ECO:0000313" key="1">
    <source>
        <dbReference type="EMBL" id="KAK9018656.1"/>
    </source>
</evidence>
<comment type="caution">
    <text evidence="1">The sequence shown here is derived from an EMBL/GenBank/DDBJ whole genome shotgun (WGS) entry which is preliminary data.</text>
</comment>
<keyword evidence="2" id="KW-1185">Reference proteome</keyword>
<evidence type="ECO:0000313" key="2">
    <source>
        <dbReference type="Proteomes" id="UP001396334"/>
    </source>
</evidence>
<sequence>MAMSLAGDGSAKRSGRMVMTLAGGALLSLQMWVVALVLPPNMVGHGSWCGRCLQYLPLSSQAALSPYELIRDE</sequence>
<gene>
    <name evidence="1" type="ORF">V6N11_033703</name>
</gene>
<proteinExistence type="predicted"/>
<accession>A0ABR2S0B0</accession>
<reference evidence="1 2" key="1">
    <citation type="journal article" date="2024" name="G3 (Bethesda)">
        <title>Genome assembly of Hibiscus sabdariffa L. provides insights into metabolisms of medicinal natural products.</title>
        <authorList>
            <person name="Kim T."/>
        </authorList>
    </citation>
    <scope>NUCLEOTIDE SEQUENCE [LARGE SCALE GENOMIC DNA]</scope>
    <source>
        <strain evidence="1">TK-2024</strain>
        <tissue evidence="1">Old leaves</tissue>
    </source>
</reference>